<keyword evidence="6" id="KW-0479">Metal-binding</keyword>
<dbReference type="EMBL" id="JAGGKG010000016">
    <property type="protein sequence ID" value="MBP1906484.1"/>
    <property type="molecule type" value="Genomic_DNA"/>
</dbReference>
<evidence type="ECO:0000313" key="16">
    <source>
        <dbReference type="Proteomes" id="UP001519272"/>
    </source>
</evidence>
<evidence type="ECO:0000256" key="12">
    <source>
        <dbReference type="ARBA" id="ARBA00023163"/>
    </source>
</evidence>
<keyword evidence="7" id="KW-0227">DNA damage</keyword>
<keyword evidence="4" id="KW-0489">Methyltransferase</keyword>
<evidence type="ECO:0000256" key="8">
    <source>
        <dbReference type="ARBA" id="ARBA00022833"/>
    </source>
</evidence>
<comment type="cofactor">
    <cofactor evidence="2">
        <name>Zn(2+)</name>
        <dbReference type="ChEBI" id="CHEBI:29105"/>
    </cofactor>
</comment>
<keyword evidence="5" id="KW-0808">Transferase</keyword>
<dbReference type="SMART" id="SM01009">
    <property type="entry name" value="AlkA_N"/>
    <property type="match status" value="1"/>
</dbReference>
<dbReference type="PANTHER" id="PTHR43003:SF13">
    <property type="entry name" value="DNA-3-METHYLADENINE GLYCOSYLASE 2"/>
    <property type="match status" value="1"/>
</dbReference>
<proteinExistence type="predicted"/>
<dbReference type="Gene3D" id="1.10.1670.10">
    <property type="entry name" value="Helix-hairpin-Helix base-excision DNA repair enzymes (C-terminal)"/>
    <property type="match status" value="1"/>
</dbReference>
<evidence type="ECO:0000259" key="14">
    <source>
        <dbReference type="PROSITE" id="PS01124"/>
    </source>
</evidence>
<dbReference type="PROSITE" id="PS01124">
    <property type="entry name" value="HTH_ARAC_FAMILY_2"/>
    <property type="match status" value="1"/>
</dbReference>
<evidence type="ECO:0000256" key="5">
    <source>
        <dbReference type="ARBA" id="ARBA00022679"/>
    </source>
</evidence>
<dbReference type="Pfam" id="PF02805">
    <property type="entry name" value="Ada_Zn_binding"/>
    <property type="match status" value="1"/>
</dbReference>
<keyword evidence="9" id="KW-0805">Transcription regulation</keyword>
<dbReference type="SUPFAM" id="SSF48150">
    <property type="entry name" value="DNA-glycosylase"/>
    <property type="match status" value="1"/>
</dbReference>
<comment type="catalytic activity">
    <reaction evidence="1">
        <text>Hydrolysis of alkylated DNA, releasing 3-methyladenine, 3-methylguanine, 7-methylguanine and 7-methyladenine.</text>
        <dbReference type="EC" id="3.2.2.21"/>
    </reaction>
</comment>
<dbReference type="Proteomes" id="UP001519272">
    <property type="component" value="Unassembled WGS sequence"/>
</dbReference>
<dbReference type="InterPro" id="IPR051912">
    <property type="entry name" value="Alkylbase_DNA_Glycosylase/TA"/>
</dbReference>
<evidence type="ECO:0000256" key="11">
    <source>
        <dbReference type="ARBA" id="ARBA00023159"/>
    </source>
</evidence>
<evidence type="ECO:0000256" key="3">
    <source>
        <dbReference type="ARBA" id="ARBA00012000"/>
    </source>
</evidence>
<keyword evidence="10" id="KW-0238">DNA-binding</keyword>
<dbReference type="Gene3D" id="1.10.10.60">
    <property type="entry name" value="Homeodomain-like"/>
    <property type="match status" value="2"/>
</dbReference>
<keyword evidence="8" id="KW-0862">Zinc</keyword>
<organism evidence="15 16">
    <name type="scientific">Paenibacillus turicensis</name>
    <dbReference type="NCBI Taxonomy" id="160487"/>
    <lineage>
        <taxon>Bacteria</taxon>
        <taxon>Bacillati</taxon>
        <taxon>Bacillota</taxon>
        <taxon>Bacilli</taxon>
        <taxon>Bacillales</taxon>
        <taxon>Paenibacillaceae</taxon>
        <taxon>Paenibacillus</taxon>
    </lineage>
</organism>
<accession>A0ABS4FV95</accession>
<keyword evidence="15" id="KW-0326">Glycosidase</keyword>
<dbReference type="InterPro" id="IPR010316">
    <property type="entry name" value="AlkA_N"/>
</dbReference>
<reference evidence="15 16" key="1">
    <citation type="submission" date="2021-03" db="EMBL/GenBank/DDBJ databases">
        <title>Genomic Encyclopedia of Type Strains, Phase IV (KMG-IV): sequencing the most valuable type-strain genomes for metagenomic binning, comparative biology and taxonomic classification.</title>
        <authorList>
            <person name="Goeker M."/>
        </authorList>
    </citation>
    <scope>NUCLEOTIDE SEQUENCE [LARGE SCALE GENOMIC DNA]</scope>
    <source>
        <strain evidence="15 16">DSM 14349</strain>
    </source>
</reference>
<dbReference type="CDD" id="cd00056">
    <property type="entry name" value="ENDO3c"/>
    <property type="match status" value="1"/>
</dbReference>
<evidence type="ECO:0000256" key="2">
    <source>
        <dbReference type="ARBA" id="ARBA00001947"/>
    </source>
</evidence>
<keyword evidence="15" id="KW-0378">Hydrolase</keyword>
<dbReference type="InterPro" id="IPR037046">
    <property type="entry name" value="AlkA_N_sf"/>
</dbReference>
<dbReference type="GO" id="GO:0003905">
    <property type="term" value="F:alkylbase DNA N-glycosylase activity"/>
    <property type="evidence" value="ECO:0007669"/>
    <property type="project" value="UniProtKB-EC"/>
</dbReference>
<evidence type="ECO:0000256" key="7">
    <source>
        <dbReference type="ARBA" id="ARBA00022763"/>
    </source>
</evidence>
<comment type="caution">
    <text evidence="15">The sequence shown here is derived from an EMBL/GenBank/DDBJ whole genome shotgun (WGS) entry which is preliminary data.</text>
</comment>
<evidence type="ECO:0000313" key="15">
    <source>
        <dbReference type="EMBL" id="MBP1906484.1"/>
    </source>
</evidence>
<dbReference type="InterPro" id="IPR009057">
    <property type="entry name" value="Homeodomain-like_sf"/>
</dbReference>
<dbReference type="Pfam" id="PF00730">
    <property type="entry name" value="HhH-GPD"/>
    <property type="match status" value="1"/>
</dbReference>
<dbReference type="InterPro" id="IPR018062">
    <property type="entry name" value="HTH_AraC-typ_CS"/>
</dbReference>
<evidence type="ECO:0000256" key="4">
    <source>
        <dbReference type="ARBA" id="ARBA00022603"/>
    </source>
</evidence>
<gene>
    <name evidence="15" type="ORF">J2Z32_003146</name>
</gene>
<dbReference type="Gene3D" id="3.30.310.20">
    <property type="entry name" value="DNA-3-methyladenine glycosylase AlkA, N-terminal domain"/>
    <property type="match status" value="1"/>
</dbReference>
<evidence type="ECO:0000256" key="13">
    <source>
        <dbReference type="ARBA" id="ARBA00023204"/>
    </source>
</evidence>
<dbReference type="SUPFAM" id="SSF55945">
    <property type="entry name" value="TATA-box binding protein-like"/>
    <property type="match status" value="1"/>
</dbReference>
<dbReference type="Gene3D" id="3.40.10.10">
    <property type="entry name" value="DNA Methylphosphotriester Repair Domain"/>
    <property type="match status" value="1"/>
</dbReference>
<dbReference type="PROSITE" id="PS00041">
    <property type="entry name" value="HTH_ARAC_FAMILY_1"/>
    <property type="match status" value="1"/>
</dbReference>
<evidence type="ECO:0000256" key="10">
    <source>
        <dbReference type="ARBA" id="ARBA00023125"/>
    </source>
</evidence>
<dbReference type="InterPro" id="IPR018060">
    <property type="entry name" value="HTH_AraC"/>
</dbReference>
<feature type="domain" description="HTH araC/xylS-type" evidence="14">
    <location>
        <begin position="94"/>
        <end position="192"/>
    </location>
</feature>
<dbReference type="Gene3D" id="1.10.340.30">
    <property type="entry name" value="Hypothetical protein, domain 2"/>
    <property type="match status" value="1"/>
</dbReference>
<dbReference type="InterPro" id="IPR023170">
    <property type="entry name" value="HhH_base_excis_C"/>
</dbReference>
<evidence type="ECO:0000256" key="1">
    <source>
        <dbReference type="ARBA" id="ARBA00000086"/>
    </source>
</evidence>
<evidence type="ECO:0000256" key="6">
    <source>
        <dbReference type="ARBA" id="ARBA00022723"/>
    </source>
</evidence>
<dbReference type="Pfam" id="PF06029">
    <property type="entry name" value="AlkA_N"/>
    <property type="match status" value="1"/>
</dbReference>
<dbReference type="InterPro" id="IPR011257">
    <property type="entry name" value="DNA_glycosylase"/>
</dbReference>
<keyword evidence="16" id="KW-1185">Reference proteome</keyword>
<dbReference type="SMART" id="SM00342">
    <property type="entry name" value="HTH_ARAC"/>
    <property type="match status" value="1"/>
</dbReference>
<dbReference type="Pfam" id="PF12833">
    <property type="entry name" value="HTH_18"/>
    <property type="match status" value="1"/>
</dbReference>
<dbReference type="InterPro" id="IPR004026">
    <property type="entry name" value="Ada_DNA_repair_Zn-bd"/>
</dbReference>
<dbReference type="SUPFAM" id="SSF46689">
    <property type="entry name" value="Homeodomain-like"/>
    <property type="match status" value="2"/>
</dbReference>
<dbReference type="RefSeq" id="WP_210090086.1">
    <property type="nucleotide sequence ID" value="NZ_JAGGKG010000016.1"/>
</dbReference>
<keyword evidence="11" id="KW-0010">Activator</keyword>
<keyword evidence="13" id="KW-0234">DNA repair</keyword>
<name>A0ABS4FV95_9BACL</name>
<dbReference type="PANTHER" id="PTHR43003">
    <property type="entry name" value="DNA-3-METHYLADENINE GLYCOSYLASE"/>
    <property type="match status" value="1"/>
</dbReference>
<dbReference type="SMART" id="SM00478">
    <property type="entry name" value="ENDO3c"/>
    <property type="match status" value="1"/>
</dbReference>
<dbReference type="EC" id="3.2.2.21" evidence="3"/>
<dbReference type="SUPFAM" id="SSF57884">
    <property type="entry name" value="Ada DNA repair protein, N-terminal domain (N-Ada 10)"/>
    <property type="match status" value="1"/>
</dbReference>
<dbReference type="InterPro" id="IPR035451">
    <property type="entry name" value="Ada-like_dom_sf"/>
</dbReference>
<keyword evidence="12" id="KW-0804">Transcription</keyword>
<dbReference type="InterPro" id="IPR003265">
    <property type="entry name" value="HhH-GPD_domain"/>
</dbReference>
<protein>
    <recommendedName>
        <fullName evidence="3">DNA-3-methyladenine glycosylase II</fullName>
        <ecNumber evidence="3">3.2.2.21</ecNumber>
    </recommendedName>
</protein>
<sequence length="494" mass="55520">METMIPQPPFNNNMYYQAFIAHDARFDGRIYMGVSSTGIYCRPVCRVKKPKEQNCTFYPSAAAAEVAGFRPCLRCRPELAPGFAPIDASVQLSQRAKHLIEDEGFYGGSLAGIAEQLSITDRHLRRAFALEYGVSPVQYLQTYRLLLAKNLLTDTHLPITDVAFTAGFGSVRRFNEVFKEHYRMSPSLLRKEQQQDDVPLNQESITLLLGYRPPYLWSNILHFLASRAISGVEVVAEQAYSRTVVISHHQQLYRGWLSVRQLEHKNSLAVTVSGSLLPVLSKVLARVKHLFDLYCDPVEVYEQLKNMNEIKSGMCVVGTRLPGCFDPFEMAVRAILGQQITVKAAQTLANRIVATYGTVASTPISDLTHYFPTPEEICSLEPPIENHLGALGVTGVRARSILALATAIMQGEIDLTRNSDPEVQMKRLLQLPGFGPWTVQYVAMRALGWPDAFPHTDYGVKKALEPYTPKEILNLAEQWRPWRSYATINLWNSL</sequence>
<evidence type="ECO:0000256" key="9">
    <source>
        <dbReference type="ARBA" id="ARBA00023015"/>
    </source>
</evidence>